<reference evidence="3" key="1">
    <citation type="submission" date="2018-11" db="EMBL/GenBank/DDBJ databases">
        <title>Phylogenetic, genomic, and biogeographic characterization of a novel and ubiquitous marine invertebrate-associated Rickettsiales parasite, Candidatus Marinoinvertebrata rohwerii, gen. nov., sp. nov.</title>
        <authorList>
            <person name="Klinges J.G."/>
            <person name="Rosales S.M."/>
            <person name="Mcminds R."/>
            <person name="Shaver E.C."/>
            <person name="Shantz A."/>
            <person name="Peters E.C."/>
            <person name="Burkepile D.E."/>
            <person name="Silliman B.R."/>
            <person name="Vega Thurber R.L."/>
        </authorList>
    </citation>
    <scope>NUCLEOTIDE SEQUENCE [LARGE SCALE GENOMIC DNA]</scope>
    <source>
        <strain evidence="3">a_cerv_44</strain>
    </source>
</reference>
<proteinExistence type="predicted"/>
<feature type="transmembrane region" description="Helical" evidence="1">
    <location>
        <begin position="12"/>
        <end position="33"/>
    </location>
</feature>
<keyword evidence="1" id="KW-0472">Membrane</keyword>
<dbReference type="EMBL" id="RXFM01000010">
    <property type="protein sequence ID" value="RST70939.1"/>
    <property type="molecule type" value="Genomic_DNA"/>
</dbReference>
<evidence type="ECO:0000313" key="2">
    <source>
        <dbReference type="EMBL" id="RST70939.1"/>
    </source>
</evidence>
<evidence type="ECO:0000313" key="3">
    <source>
        <dbReference type="Proteomes" id="UP000279470"/>
    </source>
</evidence>
<keyword evidence="1" id="KW-1133">Transmembrane helix</keyword>
<evidence type="ECO:0000256" key="1">
    <source>
        <dbReference type="SAM" id="Phobius"/>
    </source>
</evidence>
<keyword evidence="1" id="KW-0812">Transmembrane</keyword>
<organism evidence="2 3">
    <name type="scientific">Candidatus Aquarickettsia rohweri</name>
    <dbReference type="NCBI Taxonomy" id="2602574"/>
    <lineage>
        <taxon>Bacteria</taxon>
        <taxon>Pseudomonadati</taxon>
        <taxon>Pseudomonadota</taxon>
        <taxon>Alphaproteobacteria</taxon>
        <taxon>Rickettsiales</taxon>
        <taxon>Candidatus Midichloriaceae</taxon>
        <taxon>Candidatus Aquarickettsia</taxon>
    </lineage>
</organism>
<sequence>MMIDKGVINSHYIYNVLKYPIIGLGMVGLSYYASVTLNSNSLLVDLVSKFDKSSGYEIATLKHYILAREYLKLSYESVSLDYFGKFLSNGGLTLGYSMASIYSESLDFISGLMPEDTPVINDYL</sequence>
<protein>
    <submittedName>
        <fullName evidence="2">Uncharacterized protein</fullName>
    </submittedName>
</protein>
<comment type="caution">
    <text evidence="2">The sequence shown here is derived from an EMBL/GenBank/DDBJ whole genome shotgun (WGS) entry which is preliminary data.</text>
</comment>
<accession>A0A429XTG7</accession>
<gene>
    <name evidence="2" type="ORF">EIC27_01195</name>
</gene>
<keyword evidence="3" id="KW-1185">Reference proteome</keyword>
<dbReference type="Proteomes" id="UP000279470">
    <property type="component" value="Unassembled WGS sequence"/>
</dbReference>
<name>A0A429XTG7_9RICK</name>
<dbReference type="AlphaFoldDB" id="A0A429XTG7"/>